<evidence type="ECO:0000256" key="1">
    <source>
        <dbReference type="ARBA" id="ARBA00004173"/>
    </source>
</evidence>
<keyword evidence="7" id="KW-1185">Reference proteome</keyword>
<evidence type="ECO:0000256" key="4">
    <source>
        <dbReference type="RuleBase" id="RU368087"/>
    </source>
</evidence>
<sequence>MQRQLISRSFKLKSSFYAALSTTARPMAAGDTGAPKSGGAQSGDAFSRREKANEDMAIKAREREKLLELRKKISEQHDHLNRLEKHLDDLANERGGYQK</sequence>
<proteinExistence type="inferred from homology"/>
<dbReference type="Proteomes" id="UP000030854">
    <property type="component" value="Unassembled WGS sequence"/>
</dbReference>
<protein>
    <recommendedName>
        <fullName evidence="4">ATPase inhibitor, mitochondrial</fullName>
    </recommendedName>
</protein>
<evidence type="ECO:0000313" key="6">
    <source>
        <dbReference type="EMBL" id="KHJ31508.1"/>
    </source>
</evidence>
<comment type="function">
    <text evidence="4">Inhibits the enzyme activity of ATPase.</text>
</comment>
<dbReference type="OrthoDB" id="5532350at2759"/>
<dbReference type="GO" id="GO:0042030">
    <property type="term" value="F:ATPase inhibitor activity"/>
    <property type="evidence" value="ECO:0007669"/>
    <property type="project" value="InterPro"/>
</dbReference>
<accession>A0A0B1NZU7</accession>
<evidence type="ECO:0000313" key="7">
    <source>
        <dbReference type="Proteomes" id="UP000030854"/>
    </source>
</evidence>
<comment type="subcellular location">
    <subcellularLocation>
        <location evidence="1">Mitochondrion</location>
    </subcellularLocation>
</comment>
<dbReference type="SUPFAM" id="SSF64602">
    <property type="entry name" value="F1 ATPase inhibitor, IF1, C-terminal domain"/>
    <property type="match status" value="1"/>
</dbReference>
<evidence type="ECO:0000256" key="2">
    <source>
        <dbReference type="ARBA" id="ARBA00010901"/>
    </source>
</evidence>
<dbReference type="AlphaFoldDB" id="A0A0B1NZU7"/>
<evidence type="ECO:0000256" key="3">
    <source>
        <dbReference type="ARBA" id="ARBA00023128"/>
    </source>
</evidence>
<feature type="region of interest" description="Disordered" evidence="5">
    <location>
        <begin position="26"/>
        <end position="56"/>
    </location>
</feature>
<comment type="similarity">
    <text evidence="2 4">Belongs to the ATPase inhibitor family.</text>
</comment>
<keyword evidence="3" id="KW-0496">Mitochondrion</keyword>
<dbReference type="OMA" id="NQGGEHN"/>
<name>A0A0B1NZU7_UNCNE</name>
<reference evidence="6 7" key="1">
    <citation type="journal article" date="2014" name="BMC Genomics">
        <title>Adaptive genomic structural variation in the grape powdery mildew pathogen, Erysiphe necator.</title>
        <authorList>
            <person name="Jones L."/>
            <person name="Riaz S."/>
            <person name="Morales-Cruz A."/>
            <person name="Amrine K.C."/>
            <person name="McGuire B."/>
            <person name="Gubler W.D."/>
            <person name="Walker M.A."/>
            <person name="Cantu D."/>
        </authorList>
    </citation>
    <scope>NUCLEOTIDE SEQUENCE [LARGE SCALE GENOMIC DNA]</scope>
    <source>
        <strain evidence="7">c</strain>
    </source>
</reference>
<dbReference type="HOGENOM" id="CLU_145563_0_1_1"/>
<dbReference type="STRING" id="52586.A0A0B1NZU7"/>
<gene>
    <name evidence="6" type="ORF">EV44_g5186</name>
</gene>
<dbReference type="GO" id="GO:0005739">
    <property type="term" value="C:mitochondrion"/>
    <property type="evidence" value="ECO:0007669"/>
    <property type="project" value="UniProtKB-SubCell"/>
</dbReference>
<feature type="compositionally biased region" description="Basic and acidic residues" evidence="5">
    <location>
        <begin position="46"/>
        <end position="56"/>
    </location>
</feature>
<dbReference type="InterPro" id="IPR007648">
    <property type="entry name" value="ATPase_inhibitor_mt"/>
</dbReference>
<organism evidence="6 7">
    <name type="scientific">Uncinula necator</name>
    <name type="common">Grape powdery mildew</name>
    <dbReference type="NCBI Taxonomy" id="52586"/>
    <lineage>
        <taxon>Eukaryota</taxon>
        <taxon>Fungi</taxon>
        <taxon>Dikarya</taxon>
        <taxon>Ascomycota</taxon>
        <taxon>Pezizomycotina</taxon>
        <taxon>Leotiomycetes</taxon>
        <taxon>Erysiphales</taxon>
        <taxon>Erysiphaceae</taxon>
        <taxon>Erysiphe</taxon>
    </lineage>
</organism>
<dbReference type="Pfam" id="PF04568">
    <property type="entry name" value="IATP"/>
    <property type="match status" value="1"/>
</dbReference>
<evidence type="ECO:0000256" key="5">
    <source>
        <dbReference type="SAM" id="MobiDB-lite"/>
    </source>
</evidence>
<dbReference type="EMBL" id="JNVN01002830">
    <property type="protein sequence ID" value="KHJ31508.1"/>
    <property type="molecule type" value="Genomic_DNA"/>
</dbReference>
<dbReference type="Gene3D" id="1.20.5.500">
    <property type="entry name" value="Single helix bin"/>
    <property type="match status" value="1"/>
</dbReference>
<comment type="caution">
    <text evidence="6">The sequence shown here is derived from an EMBL/GenBank/DDBJ whole genome shotgun (WGS) entry which is preliminary data.</text>
</comment>